<dbReference type="GO" id="GO:0003700">
    <property type="term" value="F:DNA-binding transcription factor activity"/>
    <property type="evidence" value="ECO:0007669"/>
    <property type="project" value="TreeGrafter"/>
</dbReference>
<dbReference type="Gene3D" id="1.10.260.40">
    <property type="entry name" value="lambda repressor-like DNA-binding domains"/>
    <property type="match status" value="1"/>
</dbReference>
<feature type="domain" description="HTH lacI-type" evidence="4">
    <location>
        <begin position="1"/>
        <end position="55"/>
    </location>
</feature>
<keyword evidence="3" id="KW-0804">Transcription</keyword>
<sequence>MNIQKVAQAAGVSVATVSRTFNFPDKVSATTRAKVEAAAARLQYVPNASARSLRTQNTRTIGVLLPTLNNPVFTECLQGIAETAAERGFSIMPFTTAYTLDQELEAVKKLLGFGVEGVILVVSDPKHSPALELLQSTNTPYVLAYNWDPDHPCVSVDNQLAFSEIVAFLADLGHQHIAMVSGQRHASDRAQQRYEGFVKGIEQARLPLLPLIEVPFIDNAVEAIAQALQKERTATALVCSNDLMAIRAIRAAHLCGYQVPRDMSVTGFDGVRLGQDLTPSLTSIAQPNADIGRHSLELLIQHLTQRAPLHATASLLLTHQLQPAESSAPPFIPHD</sequence>
<dbReference type="AlphaFoldDB" id="A0A1U9JYH8"/>
<evidence type="ECO:0000313" key="6">
    <source>
        <dbReference type="Proteomes" id="UP000189369"/>
    </source>
</evidence>
<dbReference type="PROSITE" id="PS50932">
    <property type="entry name" value="HTH_LACI_2"/>
    <property type="match status" value="1"/>
</dbReference>
<dbReference type="InterPro" id="IPR046335">
    <property type="entry name" value="LacI/GalR-like_sensor"/>
</dbReference>
<dbReference type="Gene3D" id="3.40.50.2300">
    <property type="match status" value="2"/>
</dbReference>
<evidence type="ECO:0000256" key="1">
    <source>
        <dbReference type="ARBA" id="ARBA00023015"/>
    </source>
</evidence>
<protein>
    <submittedName>
        <fullName evidence="5">LacI family transcriptional regulator</fullName>
    </submittedName>
</protein>
<organism evidence="5 6">
    <name type="scientific">Paenalcaligenes hominis</name>
    <dbReference type="NCBI Taxonomy" id="643674"/>
    <lineage>
        <taxon>Bacteria</taxon>
        <taxon>Pseudomonadati</taxon>
        <taxon>Pseudomonadota</taxon>
        <taxon>Betaproteobacteria</taxon>
        <taxon>Burkholderiales</taxon>
        <taxon>Alcaligenaceae</taxon>
        <taxon>Paenalcaligenes</taxon>
    </lineage>
</organism>
<proteinExistence type="predicted"/>
<keyword evidence="1" id="KW-0805">Transcription regulation</keyword>
<dbReference type="SMART" id="SM00354">
    <property type="entry name" value="HTH_LACI"/>
    <property type="match status" value="1"/>
</dbReference>
<reference evidence="5 6" key="1">
    <citation type="submission" date="2017-01" db="EMBL/GenBank/DDBJ databases">
        <title>Complete Genome Sequence of Paenalcaligenes hominis, Isolated from a paraplegic Patient with neurogenic bladder.</title>
        <authorList>
            <person name="Mukhopadhyay R."/>
            <person name="Joaquin J."/>
            <person name="Hogue R."/>
            <person name="Kilaru A."/>
            <person name="Jospin G."/>
            <person name="Mars K."/>
            <person name="Eisen J.A."/>
            <person name="Chaturvedi V."/>
        </authorList>
    </citation>
    <scope>NUCLEOTIDE SEQUENCE [LARGE SCALE GENOMIC DNA]</scope>
    <source>
        <strain evidence="5 6">15S00501</strain>
    </source>
</reference>
<dbReference type="OrthoDB" id="8770688at2"/>
<dbReference type="PANTHER" id="PTHR30146">
    <property type="entry name" value="LACI-RELATED TRANSCRIPTIONAL REPRESSOR"/>
    <property type="match status" value="1"/>
</dbReference>
<dbReference type="EMBL" id="CP019697">
    <property type="protein sequence ID" value="AQS50816.1"/>
    <property type="molecule type" value="Genomic_DNA"/>
</dbReference>
<dbReference type="Pfam" id="PF13377">
    <property type="entry name" value="Peripla_BP_3"/>
    <property type="match status" value="1"/>
</dbReference>
<dbReference type="Pfam" id="PF00356">
    <property type="entry name" value="LacI"/>
    <property type="match status" value="1"/>
</dbReference>
<dbReference type="PANTHER" id="PTHR30146:SF138">
    <property type="entry name" value="TRANSCRIPTIONAL REGULATORY PROTEIN"/>
    <property type="match status" value="1"/>
</dbReference>
<gene>
    <name evidence="5" type="ORF">PAEH1_03160</name>
</gene>
<evidence type="ECO:0000256" key="3">
    <source>
        <dbReference type="ARBA" id="ARBA00023163"/>
    </source>
</evidence>
<dbReference type="KEGG" id="phn:PAEH1_03160"/>
<dbReference type="GO" id="GO:0000976">
    <property type="term" value="F:transcription cis-regulatory region binding"/>
    <property type="evidence" value="ECO:0007669"/>
    <property type="project" value="TreeGrafter"/>
</dbReference>
<keyword evidence="2" id="KW-0238">DNA-binding</keyword>
<dbReference type="SUPFAM" id="SSF53822">
    <property type="entry name" value="Periplasmic binding protein-like I"/>
    <property type="match status" value="1"/>
</dbReference>
<name>A0A1U9JYH8_9BURK</name>
<evidence type="ECO:0000256" key="2">
    <source>
        <dbReference type="ARBA" id="ARBA00023125"/>
    </source>
</evidence>
<dbReference type="STRING" id="643674.PAEH1_03160"/>
<evidence type="ECO:0000259" key="4">
    <source>
        <dbReference type="PROSITE" id="PS50932"/>
    </source>
</evidence>
<accession>A0A1U9JYH8</accession>
<dbReference type="Proteomes" id="UP000189369">
    <property type="component" value="Chromosome"/>
</dbReference>
<dbReference type="InterPro" id="IPR028082">
    <property type="entry name" value="Peripla_BP_I"/>
</dbReference>
<dbReference type="SUPFAM" id="SSF47413">
    <property type="entry name" value="lambda repressor-like DNA-binding domains"/>
    <property type="match status" value="1"/>
</dbReference>
<dbReference type="InterPro" id="IPR000843">
    <property type="entry name" value="HTH_LacI"/>
</dbReference>
<dbReference type="CDD" id="cd01392">
    <property type="entry name" value="HTH_LacI"/>
    <property type="match status" value="1"/>
</dbReference>
<evidence type="ECO:0000313" key="5">
    <source>
        <dbReference type="EMBL" id="AQS50816.1"/>
    </source>
</evidence>
<dbReference type="InterPro" id="IPR010982">
    <property type="entry name" value="Lambda_DNA-bd_dom_sf"/>
</dbReference>